<organism evidence="2 3">
    <name type="scientific">Candidatus Criblamydia sequanensis CRIB-18</name>
    <dbReference type="NCBI Taxonomy" id="1437425"/>
    <lineage>
        <taxon>Bacteria</taxon>
        <taxon>Pseudomonadati</taxon>
        <taxon>Chlamydiota</taxon>
        <taxon>Chlamydiia</taxon>
        <taxon>Parachlamydiales</taxon>
        <taxon>Candidatus Criblamydiaceae</taxon>
        <taxon>Candidatus Criblamydia</taxon>
    </lineage>
</organism>
<feature type="compositionally biased region" description="Basic and acidic residues" evidence="1">
    <location>
        <begin position="23"/>
        <end position="33"/>
    </location>
</feature>
<dbReference type="STRING" id="1437425.CSEC_0072"/>
<evidence type="ECO:0000313" key="2">
    <source>
        <dbReference type="EMBL" id="CDR32916.1"/>
    </source>
</evidence>
<name>A0A090CXW4_9BACT</name>
<evidence type="ECO:0000313" key="3">
    <source>
        <dbReference type="Proteomes" id="UP000031552"/>
    </source>
</evidence>
<feature type="compositionally biased region" description="Polar residues" evidence="1">
    <location>
        <begin position="141"/>
        <end position="154"/>
    </location>
</feature>
<evidence type="ECO:0000256" key="1">
    <source>
        <dbReference type="SAM" id="MobiDB-lite"/>
    </source>
</evidence>
<dbReference type="EMBL" id="CCEJ010000001">
    <property type="protein sequence ID" value="CDR32916.1"/>
    <property type="molecule type" value="Genomic_DNA"/>
</dbReference>
<feature type="region of interest" description="Disordered" evidence="1">
    <location>
        <begin position="284"/>
        <end position="309"/>
    </location>
</feature>
<feature type="region of interest" description="Disordered" evidence="1">
    <location>
        <begin position="21"/>
        <end position="60"/>
    </location>
</feature>
<gene>
    <name evidence="2" type="ORF">CSEC_0072</name>
</gene>
<dbReference type="eggNOG" id="ENOG502ZWKN">
    <property type="taxonomic scope" value="Bacteria"/>
</dbReference>
<protein>
    <submittedName>
        <fullName evidence="2">Uncharacterized protein</fullName>
    </submittedName>
</protein>
<feature type="compositionally biased region" description="Basic and acidic residues" evidence="1">
    <location>
        <begin position="287"/>
        <end position="309"/>
    </location>
</feature>
<sequence length="309" mass="34624">MLNSLILAFMEKVLLNQSAQPVELKRKEKKPVSDKYSAVRWKEASKGSTNAPVRPSREKKASTLLDEEVYATSEEWDGEIEEEVGSPLDLYSRIENKRKRPSKPSEKVFFNSSLTKMKDPEDFDGFELREKEDSRDEETQDNSSSFSGSNQPGLSSLVITHPIADNRVSSIAKIASTPKSALQTKLELLAEKMVQKLLIMKSTGKTEISITFKSGSFLGAKLSIVEFDSAKGEFNIQFDHLSSKAHALVTNPMNQDILKDSLREKGFVLHTLYATTLEVENLGSLSESKEREFSGDSHQPQEEDENHFG</sequence>
<dbReference type="Proteomes" id="UP000031552">
    <property type="component" value="Unassembled WGS sequence"/>
</dbReference>
<comment type="caution">
    <text evidence="2">The sequence shown here is derived from an EMBL/GenBank/DDBJ whole genome shotgun (WGS) entry which is preliminary data.</text>
</comment>
<reference evidence="2" key="2">
    <citation type="submission" date="2014-09" db="EMBL/GenBank/DDBJ databases">
        <title>Criblamydia sequanensis harbors a mega-plasmid encoding arsenite resistance.</title>
        <authorList>
            <person name="Bertelli C."/>
            <person name="Goesmann A."/>
            <person name="Greub G."/>
        </authorList>
    </citation>
    <scope>NUCLEOTIDE SEQUENCE [LARGE SCALE GENOMIC DNA]</scope>
    <source>
        <strain evidence="2">CRIB-18</strain>
    </source>
</reference>
<reference evidence="2" key="1">
    <citation type="submission" date="2013-12" db="EMBL/GenBank/DDBJ databases">
        <authorList>
            <person name="Linke B."/>
        </authorList>
    </citation>
    <scope>NUCLEOTIDE SEQUENCE [LARGE SCALE GENOMIC DNA]</scope>
    <source>
        <strain evidence="2">CRIB-18</strain>
    </source>
</reference>
<feature type="region of interest" description="Disordered" evidence="1">
    <location>
        <begin position="128"/>
        <end position="154"/>
    </location>
</feature>
<proteinExistence type="predicted"/>
<accession>A0A090CXW4</accession>
<keyword evidence="3" id="KW-1185">Reference proteome</keyword>
<dbReference type="AlphaFoldDB" id="A0A090CXW4"/>